<evidence type="ECO:0000256" key="2">
    <source>
        <dbReference type="ARBA" id="ARBA00008376"/>
    </source>
</evidence>
<evidence type="ECO:0000256" key="4">
    <source>
        <dbReference type="ARBA" id="ARBA00023203"/>
    </source>
</evidence>
<keyword evidence="3" id="KW-0963">Cytoplasm</keyword>
<keyword evidence="4" id="KW-0009">Actin-binding</keyword>
<dbReference type="GO" id="GO:0051015">
    <property type="term" value="F:actin filament binding"/>
    <property type="evidence" value="ECO:0007669"/>
    <property type="project" value="InterPro"/>
</dbReference>
<feature type="region of interest" description="Disordered" evidence="5">
    <location>
        <begin position="262"/>
        <end position="283"/>
    </location>
</feature>
<dbReference type="STRING" id="1344416.A0A139AHQ0"/>
<dbReference type="GO" id="GO:0007155">
    <property type="term" value="P:cell adhesion"/>
    <property type="evidence" value="ECO:0007669"/>
    <property type="project" value="InterPro"/>
</dbReference>
<evidence type="ECO:0000313" key="7">
    <source>
        <dbReference type="Proteomes" id="UP000070544"/>
    </source>
</evidence>
<keyword evidence="7" id="KW-1185">Reference proteome</keyword>
<name>A0A139AHQ0_GONPJ</name>
<dbReference type="PANTHER" id="PTHR46180">
    <property type="entry name" value="VINCULIN"/>
    <property type="match status" value="1"/>
</dbReference>
<dbReference type="EMBL" id="KQ965754">
    <property type="protein sequence ID" value="KXS16352.1"/>
    <property type="molecule type" value="Genomic_DNA"/>
</dbReference>
<dbReference type="InterPro" id="IPR017997">
    <property type="entry name" value="Vinculin"/>
</dbReference>
<organism evidence="6 7">
    <name type="scientific">Gonapodya prolifera (strain JEL478)</name>
    <name type="common">Monoblepharis prolifera</name>
    <dbReference type="NCBI Taxonomy" id="1344416"/>
    <lineage>
        <taxon>Eukaryota</taxon>
        <taxon>Fungi</taxon>
        <taxon>Fungi incertae sedis</taxon>
        <taxon>Chytridiomycota</taxon>
        <taxon>Chytridiomycota incertae sedis</taxon>
        <taxon>Monoblepharidomycetes</taxon>
        <taxon>Monoblepharidales</taxon>
        <taxon>Gonapodyaceae</taxon>
        <taxon>Gonapodya</taxon>
    </lineage>
</organism>
<gene>
    <name evidence="6" type="ORF">M427DRAFT_296416</name>
</gene>
<dbReference type="SUPFAM" id="SSF47220">
    <property type="entry name" value="alpha-catenin/vinculin-like"/>
    <property type="match status" value="2"/>
</dbReference>
<dbReference type="Proteomes" id="UP000070544">
    <property type="component" value="Unassembled WGS sequence"/>
</dbReference>
<evidence type="ECO:0000256" key="5">
    <source>
        <dbReference type="SAM" id="MobiDB-lite"/>
    </source>
</evidence>
<proteinExistence type="inferred from homology"/>
<dbReference type="Gene3D" id="1.20.120.230">
    <property type="entry name" value="Alpha-catenin/vinculin-like"/>
    <property type="match status" value="3"/>
</dbReference>
<evidence type="ECO:0000256" key="1">
    <source>
        <dbReference type="ARBA" id="ARBA00004496"/>
    </source>
</evidence>
<dbReference type="InterPro" id="IPR006077">
    <property type="entry name" value="Vinculin/catenin"/>
</dbReference>
<sequence>MKSACASVTDSGITLLFAANLLKEDPYSSDGRASMLDALKGILQGTTCVLSVTDDVEVRRIVRVCDEVSFALEALRKPLDPTSGVGEVQPLALRTKQTTQLLVNVLTAINRRAKDLLSSRAQDTLRIAAKDVETYGVLLGSALKSYLTLYLTVAALAGAKSAAGAKQDVDTTGLDDAARSKDMCVAKLVATVALMKETVLLKEFDEVSGGDVSVQFAPLPPPLGSTALSSLAPRVVLAVESQDTAQVGKLVQDAVKVSKESAERTAASGNTLSPESSSTETITSATTAISDLHPALLALPHTTPLPSRAAADTLLSLLVDRHRALESLTHANAVSNVADGLASCEAATAELEKAVDARSATGAEAASRELQAGVENLASSVDAAVAASGSQDPAHTARISRLVSSLVISAPLAGAAARAAVLAGAEGPAKVAATEHWAAVSGGVKTELAALRKDVVGEGGVFEPSAVVAGHATSLAREIDYFDARMAAKDAPGAAACLPAVERVAGTMTAAVRREVEKAQEGEYKEGLGKELSGVEAALGKVSAASHALAALPMPLKVEDLKQASQATDDLRFFTAHLAEQVAETHTVLRRGVAPIAPSPVDVRGGVVEEAQSALVEVAEEPSVEKKGEVVQVETAAGLAAPETINGVEVMVVEGAEPEKAGEEEEKRSPLKAAAKNLRAETSQWTSHNNPIVGKASSLSSLLEQLSDAYARLKVDHGNPALKKELITLSQRIAKESAALIAEVAPVSTRCPDARLKQDLDKACERVATLGSQMRVTAAVKASNPSDNDADGMVIGCARNLVAAAAEVLRRSEAASLRVAAFSVGVAVVKFKRNVFRRKAGGHAKVFERKIAE</sequence>
<reference evidence="6 7" key="1">
    <citation type="journal article" date="2015" name="Genome Biol. Evol.">
        <title>Phylogenomic analyses indicate that early fungi evolved digesting cell walls of algal ancestors of land plants.</title>
        <authorList>
            <person name="Chang Y."/>
            <person name="Wang S."/>
            <person name="Sekimoto S."/>
            <person name="Aerts A.L."/>
            <person name="Choi C."/>
            <person name="Clum A."/>
            <person name="LaButti K.M."/>
            <person name="Lindquist E.A."/>
            <person name="Yee Ngan C."/>
            <person name="Ohm R.A."/>
            <person name="Salamov A.A."/>
            <person name="Grigoriev I.V."/>
            <person name="Spatafora J.W."/>
            <person name="Berbee M.L."/>
        </authorList>
    </citation>
    <scope>NUCLEOTIDE SEQUENCE [LARGE SCALE GENOMIC DNA]</scope>
    <source>
        <strain evidence="6 7">JEL478</strain>
    </source>
</reference>
<evidence type="ECO:0000313" key="6">
    <source>
        <dbReference type="EMBL" id="KXS16352.1"/>
    </source>
</evidence>
<evidence type="ECO:0000256" key="3">
    <source>
        <dbReference type="ARBA" id="ARBA00022490"/>
    </source>
</evidence>
<dbReference type="OMA" id="ANNLCEL"/>
<protein>
    <submittedName>
        <fullName evidence="6">Vinculin/alpha-catenin</fullName>
    </submittedName>
</protein>
<comment type="subcellular location">
    <subcellularLocation>
        <location evidence="1">Cytoplasm</location>
    </subcellularLocation>
</comment>
<accession>A0A139AHQ0</accession>
<comment type="similarity">
    <text evidence="2">Belongs to the vinculin/alpha-catenin family.</text>
</comment>
<dbReference type="OrthoDB" id="29742at2759"/>
<dbReference type="AlphaFoldDB" id="A0A139AHQ0"/>
<dbReference type="InterPro" id="IPR036723">
    <property type="entry name" value="Alpha-catenin/vinculin-like_sf"/>
</dbReference>
<dbReference type="Pfam" id="PF01044">
    <property type="entry name" value="Vinculin"/>
    <property type="match status" value="1"/>
</dbReference>
<dbReference type="GO" id="GO:0005737">
    <property type="term" value="C:cytoplasm"/>
    <property type="evidence" value="ECO:0007669"/>
    <property type="project" value="UniProtKB-SubCell"/>
</dbReference>